<dbReference type="PANTHER" id="PTHR30288:SF0">
    <property type="entry name" value="FLAGELLAR HOOK-ASSOCIATED PROTEIN 2"/>
    <property type="match status" value="1"/>
</dbReference>
<dbReference type="EMBL" id="QUOV01000001">
    <property type="protein sequence ID" value="REL34804.1"/>
    <property type="molecule type" value="Genomic_DNA"/>
</dbReference>
<dbReference type="AlphaFoldDB" id="A0A3E0UDL4"/>
<comment type="subunit">
    <text evidence="2 5">Homopentamer.</text>
</comment>
<name>A0A3E0UDL4_9GAMM</name>
<evidence type="ECO:0000256" key="4">
    <source>
        <dbReference type="ARBA" id="ARBA00023143"/>
    </source>
</evidence>
<dbReference type="GO" id="GO:0009421">
    <property type="term" value="C:bacterial-type flagellum filament cap"/>
    <property type="evidence" value="ECO:0007669"/>
    <property type="project" value="InterPro"/>
</dbReference>
<evidence type="ECO:0000259" key="7">
    <source>
        <dbReference type="Pfam" id="PF07195"/>
    </source>
</evidence>
<feature type="domain" description="Flagellar hook-associated protein 2 N-terminal" evidence="6">
    <location>
        <begin position="10"/>
        <end position="105"/>
    </location>
</feature>
<reference evidence="8 9" key="1">
    <citation type="submission" date="2018-08" db="EMBL/GenBank/DDBJ databases">
        <title>Thalassotalea euphylliae genome.</title>
        <authorList>
            <person name="Summers S."/>
            <person name="Rice S.A."/>
            <person name="Freckelton M.L."/>
            <person name="Nedved B.T."/>
            <person name="Hadfield M.G."/>
        </authorList>
    </citation>
    <scope>NUCLEOTIDE SEQUENCE [LARGE SCALE GENOMIC DNA]</scope>
    <source>
        <strain evidence="8 9">H2</strain>
    </source>
</reference>
<comment type="similarity">
    <text evidence="1 5">Belongs to the FliD family.</text>
</comment>
<dbReference type="GO" id="GO:0009424">
    <property type="term" value="C:bacterial-type flagellum hook"/>
    <property type="evidence" value="ECO:0007669"/>
    <property type="project" value="UniProtKB-UniRule"/>
</dbReference>
<organism evidence="8 9">
    <name type="scientific">Thalassotalea euphylliae</name>
    <dbReference type="NCBI Taxonomy" id="1655234"/>
    <lineage>
        <taxon>Bacteria</taxon>
        <taxon>Pseudomonadati</taxon>
        <taxon>Pseudomonadota</taxon>
        <taxon>Gammaproteobacteria</taxon>
        <taxon>Alteromonadales</taxon>
        <taxon>Colwelliaceae</taxon>
        <taxon>Thalassotalea</taxon>
    </lineage>
</organism>
<evidence type="ECO:0000256" key="3">
    <source>
        <dbReference type="ARBA" id="ARBA00023054"/>
    </source>
</evidence>
<dbReference type="PANTHER" id="PTHR30288">
    <property type="entry name" value="FLAGELLAR CAP/ASSEMBLY PROTEIN FLID"/>
    <property type="match status" value="1"/>
</dbReference>
<dbReference type="InterPro" id="IPR003481">
    <property type="entry name" value="FliD_N"/>
</dbReference>
<dbReference type="GO" id="GO:0005576">
    <property type="term" value="C:extracellular region"/>
    <property type="evidence" value="ECO:0007669"/>
    <property type="project" value="UniProtKB-SubCell"/>
</dbReference>
<feature type="domain" description="Flagellar hook-associated protein 2 C-terminal" evidence="7">
    <location>
        <begin position="208"/>
        <end position="432"/>
    </location>
</feature>
<dbReference type="Proteomes" id="UP000256999">
    <property type="component" value="Unassembled WGS sequence"/>
</dbReference>
<accession>A0A3E0UDL4</accession>
<keyword evidence="3" id="KW-0175">Coiled coil</keyword>
<dbReference type="Pfam" id="PF07196">
    <property type="entry name" value="Flagellin_IN"/>
    <property type="match status" value="1"/>
</dbReference>
<evidence type="ECO:0000256" key="5">
    <source>
        <dbReference type="RuleBase" id="RU362066"/>
    </source>
</evidence>
<dbReference type="GO" id="GO:0007155">
    <property type="term" value="P:cell adhesion"/>
    <property type="evidence" value="ECO:0007669"/>
    <property type="project" value="InterPro"/>
</dbReference>
<dbReference type="GO" id="GO:0071973">
    <property type="term" value="P:bacterial-type flagellum-dependent cell motility"/>
    <property type="evidence" value="ECO:0007669"/>
    <property type="project" value="TreeGrafter"/>
</dbReference>
<dbReference type="RefSeq" id="WP_115999479.1">
    <property type="nucleotide sequence ID" value="NZ_QUOV01000001.1"/>
</dbReference>
<evidence type="ECO:0000256" key="2">
    <source>
        <dbReference type="ARBA" id="ARBA00011255"/>
    </source>
</evidence>
<keyword evidence="5" id="KW-0964">Secreted</keyword>
<evidence type="ECO:0000313" key="9">
    <source>
        <dbReference type="Proteomes" id="UP000256999"/>
    </source>
</evidence>
<keyword evidence="4 5" id="KW-0975">Bacterial flagellum</keyword>
<dbReference type="InterPro" id="IPR010810">
    <property type="entry name" value="Flagellin_hook_IN_motif"/>
</dbReference>
<evidence type="ECO:0000259" key="6">
    <source>
        <dbReference type="Pfam" id="PF02465"/>
    </source>
</evidence>
<gene>
    <name evidence="8" type="ORF">DXX92_05215</name>
</gene>
<evidence type="ECO:0000313" key="8">
    <source>
        <dbReference type="EMBL" id="REL34804.1"/>
    </source>
</evidence>
<dbReference type="Pfam" id="PF02465">
    <property type="entry name" value="FliD_N"/>
    <property type="match status" value="1"/>
</dbReference>
<sequence length="452" mass="47582">MSFTNLGIGSGLPLNTLVEGLLQAEAFPTENRLNTQQESVELELSGVGAFRSALSDFQSTVDRLGAADAFNKQTVTASNDNIAVQTNGFASNGEFDINVQQLATGSQLKSAAFTSSSDTVGSGTLTFSAGSSTFNVDIDAADNLSAIRDKINAESDNFGVTANIIKGDAGTFLVLNSTETGAANSLTVTSSDASLAGISTNNTVVRAAQDAIITIDGNTATNSSNEFKNFIEDVTITAQAVTTSENTTLSISQDTESGRELIDEFVTSFNSLQDQLTGLGAPRLGRLAFDPNVRQVRQQINDVVLDTVANSGIGSLQNLGLELNRSGKLEVSTFSSENIQTGEQRLTDALTNNLDEVGKLFADTDGVATRISAIVDNYVDSDGVLTQRQTSLNAQLSDISDQRAAFAERLADYEARLIAQFTALDSAVAGFNSTRDFVSNTLSSSSSNNNNN</sequence>
<dbReference type="Pfam" id="PF07195">
    <property type="entry name" value="FliD_C"/>
    <property type="match status" value="1"/>
</dbReference>
<evidence type="ECO:0000256" key="1">
    <source>
        <dbReference type="ARBA" id="ARBA00009764"/>
    </source>
</evidence>
<comment type="subcellular location">
    <subcellularLocation>
        <location evidence="5">Secreted</location>
    </subcellularLocation>
    <subcellularLocation>
        <location evidence="5">Bacterial flagellum</location>
    </subcellularLocation>
</comment>
<comment type="function">
    <text evidence="5">Required for morphogenesis and for the elongation of the flagellar filament by facilitating polymerization of the flagellin monomers at the tip of growing filament. Forms a capping structure, which prevents flagellin subunits (transported through the central channel of the flagellum) from leaking out without polymerization at the distal end.</text>
</comment>
<protein>
    <recommendedName>
        <fullName evidence="5">Flagellar hook-associated protein 2</fullName>
        <shortName evidence="5">HAP2</shortName>
    </recommendedName>
    <alternativeName>
        <fullName evidence="5">Flagellar cap protein</fullName>
    </alternativeName>
</protein>
<dbReference type="InterPro" id="IPR010809">
    <property type="entry name" value="FliD_C"/>
</dbReference>
<dbReference type="OrthoDB" id="9810816at2"/>
<dbReference type="InterPro" id="IPR040026">
    <property type="entry name" value="FliD"/>
</dbReference>
<proteinExistence type="inferred from homology"/>
<comment type="caution">
    <text evidence="8">The sequence shown here is derived from an EMBL/GenBank/DDBJ whole genome shotgun (WGS) entry which is preliminary data.</text>
</comment>